<keyword evidence="2" id="KW-1185">Reference proteome</keyword>
<evidence type="ECO:0000313" key="1">
    <source>
        <dbReference type="EMBL" id="MPC25371.1"/>
    </source>
</evidence>
<comment type="caution">
    <text evidence="1">The sequence shown here is derived from an EMBL/GenBank/DDBJ whole genome shotgun (WGS) entry which is preliminary data.</text>
</comment>
<gene>
    <name evidence="1" type="ORF">E2C01_018480</name>
</gene>
<name>A0A5B7DUJ5_PORTR</name>
<evidence type="ECO:0000313" key="2">
    <source>
        <dbReference type="Proteomes" id="UP000324222"/>
    </source>
</evidence>
<accession>A0A5B7DUJ5</accession>
<proteinExistence type="predicted"/>
<sequence>MFLSILLPLASATPPKHSENYIVPTVFNPLHDSDTLFYFEICVGLDHFVDIRKGLWTSEDQ</sequence>
<organism evidence="1 2">
    <name type="scientific">Portunus trituberculatus</name>
    <name type="common">Swimming crab</name>
    <name type="synonym">Neptunus trituberculatus</name>
    <dbReference type="NCBI Taxonomy" id="210409"/>
    <lineage>
        <taxon>Eukaryota</taxon>
        <taxon>Metazoa</taxon>
        <taxon>Ecdysozoa</taxon>
        <taxon>Arthropoda</taxon>
        <taxon>Crustacea</taxon>
        <taxon>Multicrustacea</taxon>
        <taxon>Malacostraca</taxon>
        <taxon>Eumalacostraca</taxon>
        <taxon>Eucarida</taxon>
        <taxon>Decapoda</taxon>
        <taxon>Pleocyemata</taxon>
        <taxon>Brachyura</taxon>
        <taxon>Eubrachyura</taxon>
        <taxon>Portunoidea</taxon>
        <taxon>Portunidae</taxon>
        <taxon>Portuninae</taxon>
        <taxon>Portunus</taxon>
    </lineage>
</organism>
<reference evidence="1 2" key="1">
    <citation type="submission" date="2019-05" db="EMBL/GenBank/DDBJ databases">
        <title>Another draft genome of Portunus trituberculatus and its Hox gene families provides insights of decapod evolution.</title>
        <authorList>
            <person name="Jeong J.-H."/>
            <person name="Song I."/>
            <person name="Kim S."/>
            <person name="Choi T."/>
            <person name="Kim D."/>
            <person name="Ryu S."/>
            <person name="Kim W."/>
        </authorList>
    </citation>
    <scope>NUCLEOTIDE SEQUENCE [LARGE SCALE GENOMIC DNA]</scope>
    <source>
        <tissue evidence="1">Muscle</tissue>
    </source>
</reference>
<protein>
    <submittedName>
        <fullName evidence="1">Uncharacterized protein</fullName>
    </submittedName>
</protein>
<dbReference type="AlphaFoldDB" id="A0A5B7DUJ5"/>
<dbReference type="Proteomes" id="UP000324222">
    <property type="component" value="Unassembled WGS sequence"/>
</dbReference>
<dbReference type="EMBL" id="VSRR010001452">
    <property type="protein sequence ID" value="MPC25371.1"/>
    <property type="molecule type" value="Genomic_DNA"/>
</dbReference>